<evidence type="ECO:0000313" key="3">
    <source>
        <dbReference type="Proteomes" id="UP000198992"/>
    </source>
</evidence>
<dbReference type="InterPro" id="IPR055259">
    <property type="entry name" value="YkvP/CgeB_Glyco_trans-like"/>
</dbReference>
<feature type="domain" description="Spore protein YkvP/CgeB glycosyl transferase-like" evidence="1">
    <location>
        <begin position="248"/>
        <end position="355"/>
    </location>
</feature>
<dbReference type="OrthoDB" id="7297944at2"/>
<reference evidence="2 3" key="1">
    <citation type="submission" date="2016-10" db="EMBL/GenBank/DDBJ databases">
        <authorList>
            <person name="de Groot N.N."/>
        </authorList>
    </citation>
    <scope>NUCLEOTIDE SEQUENCE [LARGE SCALE GENOMIC DNA]</scope>
    <source>
        <strain evidence="2 3">MT12</strain>
    </source>
</reference>
<dbReference type="SUPFAM" id="SSF53756">
    <property type="entry name" value="UDP-Glycosyltransferase/glycogen phosphorylase"/>
    <property type="match status" value="1"/>
</dbReference>
<dbReference type="GO" id="GO:0016740">
    <property type="term" value="F:transferase activity"/>
    <property type="evidence" value="ECO:0007669"/>
    <property type="project" value="UniProtKB-KW"/>
</dbReference>
<proteinExistence type="predicted"/>
<sequence length="365" mass="40413">MRLFQNSGLYPSYLPRLNQLAAKASTFAARRDVFLHDRFGAAHFLEPVLDGAPEAFFTNGDDEVLQRQWAREQGMKGTPTLEAILLAQIEHHRTDVFYNLDPVRYASAFIARLPGCVKKTLCWRAAPSGNADLTAYGAVLGNFPSILDAWRSKGCRAELFFPAIDPVMEQYGHGERPIDVAFVGGYSRHHSARGRTLEQVAALAAERKIVFCLDASRLTRLAESAVGRLLPLQKHRRPDVIARIARLPLFGRDLYELFGSAKIVLNGAIDMAGNDRGNMRCFEAMGCGSLLVSDSGNYPEAMQEGVTMRTYDAPERAAEAISSSLQDWPQWAAIAASGRSRVQQTYSKASQWAQFTDLVARIEPC</sequence>
<dbReference type="EMBL" id="FNTH01000001">
    <property type="protein sequence ID" value="SEC60400.1"/>
    <property type="molecule type" value="Genomic_DNA"/>
</dbReference>
<dbReference type="RefSeq" id="WP_092115553.1">
    <property type="nucleotide sequence ID" value="NZ_FNTH01000001.1"/>
</dbReference>
<keyword evidence="2" id="KW-0808">Transferase</keyword>
<protein>
    <submittedName>
        <fullName evidence="2">Glycosyl transferases group 1</fullName>
    </submittedName>
</protein>
<evidence type="ECO:0000259" key="1">
    <source>
        <dbReference type="Pfam" id="PF13524"/>
    </source>
</evidence>
<dbReference type="AlphaFoldDB" id="A0A1H4TVU8"/>
<dbReference type="Pfam" id="PF13524">
    <property type="entry name" value="Glyco_trans_1_2"/>
    <property type="match status" value="1"/>
</dbReference>
<dbReference type="Gene3D" id="3.40.50.2000">
    <property type="entry name" value="Glycogen Phosphorylase B"/>
    <property type="match status" value="1"/>
</dbReference>
<dbReference type="Proteomes" id="UP000198992">
    <property type="component" value="Unassembled WGS sequence"/>
</dbReference>
<accession>A0A1H4TVU8</accession>
<gene>
    <name evidence="2" type="ORF">SAMN05444164_2252</name>
</gene>
<evidence type="ECO:0000313" key="2">
    <source>
        <dbReference type="EMBL" id="SEC60400.1"/>
    </source>
</evidence>
<organism evidence="2 3">
    <name type="scientific">Bradyrhizobium erythrophlei</name>
    <dbReference type="NCBI Taxonomy" id="1437360"/>
    <lineage>
        <taxon>Bacteria</taxon>
        <taxon>Pseudomonadati</taxon>
        <taxon>Pseudomonadota</taxon>
        <taxon>Alphaproteobacteria</taxon>
        <taxon>Hyphomicrobiales</taxon>
        <taxon>Nitrobacteraceae</taxon>
        <taxon>Bradyrhizobium</taxon>
    </lineage>
</organism>
<name>A0A1H4TVU8_9BRAD</name>